<evidence type="ECO:0000313" key="2">
    <source>
        <dbReference type="Proteomes" id="UP000030675"/>
    </source>
</evidence>
<name>A0A0U1P5P8_PHOLE</name>
<sequence>MLACCAEREECHHSTPLVLSFDEALTFFPFELEFYDWHDNLAMYRSYPDGHREPLEGSCSFYIEHIESLEGGKAWIASIPKGLVKQARGYADLGVYMLKIAAMSEKARELLLQRPTLLYLVCEQYPLDQDEVLALCELGQRKILQHLGLASSRAALRFLDRIDSDFSTRSIVLIIHRLLDPDVMSFQLFRHYKTITNLTLQIYLQWPTLTGTPLGRHLAQTTQRERFQINQILSDVFQLGYRVLDVDSIKRIHAVTSYEELRALHDRWVVAQHTINFVPDVNSNKPYMIPFPGNNNIVPICDYQELEQEGIEQNHCVSIYHNRIIKGEYLVYKMFMPERVTIGLKRHYFANGRRSEIYTVDQIQARNNRMPSSETLEAVYGWLDSMKAVRS</sequence>
<evidence type="ECO:0000313" key="1">
    <source>
        <dbReference type="EMBL" id="GAD29888.1"/>
    </source>
</evidence>
<dbReference type="EMBL" id="DF196819">
    <property type="protein sequence ID" value="GAD29888.1"/>
    <property type="molecule type" value="Genomic_DNA"/>
</dbReference>
<dbReference type="Pfam" id="PF14284">
    <property type="entry name" value="PcfJ"/>
    <property type="match status" value="1"/>
</dbReference>
<protein>
    <recommendedName>
        <fullName evidence="3">PcfJ-like protein</fullName>
    </recommendedName>
</protein>
<proteinExistence type="predicted"/>
<evidence type="ECO:0008006" key="3">
    <source>
        <dbReference type="Google" id="ProtNLM"/>
    </source>
</evidence>
<accession>A0A0U1P5P8</accession>
<dbReference type="Proteomes" id="UP000030675">
    <property type="component" value="Unassembled WGS sequence"/>
</dbReference>
<dbReference type="InterPro" id="IPR025586">
    <property type="entry name" value="PcfJ"/>
</dbReference>
<dbReference type="HOGENOM" id="CLU_061568_0_0_6"/>
<organism evidence="1 2">
    <name type="scientific">Photobacterium leiognathi lrivu.4.1</name>
    <dbReference type="NCBI Taxonomy" id="1248232"/>
    <lineage>
        <taxon>Bacteria</taxon>
        <taxon>Pseudomonadati</taxon>
        <taxon>Pseudomonadota</taxon>
        <taxon>Gammaproteobacteria</taxon>
        <taxon>Vibrionales</taxon>
        <taxon>Vibrionaceae</taxon>
        <taxon>Photobacterium</taxon>
    </lineage>
</organism>
<reference evidence="2" key="1">
    <citation type="submission" date="2012-12" db="EMBL/GenBank/DDBJ databases">
        <title>Genome Sequence of Photobacterium leiognathi lrivu.4.1.</title>
        <authorList>
            <person name="Urbanczyk H."/>
            <person name="Ogura Y."/>
            <person name="Hayashi T."/>
            <person name="Dunlap P.V."/>
        </authorList>
    </citation>
    <scope>NUCLEOTIDE SEQUENCE [LARGE SCALE GENOMIC DNA]</scope>
    <source>
        <strain evidence="2">lrivu.4.1</strain>
    </source>
</reference>
<dbReference type="eggNOG" id="ENOG50336GB">
    <property type="taxonomic scope" value="Bacteria"/>
</dbReference>
<dbReference type="RefSeq" id="WP_023932393.1">
    <property type="nucleotide sequence ID" value="NZ_DF196819.1"/>
</dbReference>
<gene>
    <name evidence="1" type="ORF">PLEI_1542</name>
</gene>
<dbReference type="AlphaFoldDB" id="A0A0U1P5P8"/>